<dbReference type="InterPro" id="IPR011990">
    <property type="entry name" value="TPR-like_helical_dom_sf"/>
</dbReference>
<evidence type="ECO:0000313" key="2">
    <source>
        <dbReference type="EMBL" id="KAF7126504.1"/>
    </source>
</evidence>
<sequence length="267" mass="29051">MRTAIIRIGSVPALNHSFVPGSSRAKNGSASPRISLRLNVGRRRSYSRPATGIRRASSDSDMIRPESSFSGLSGVGSISFTARIPEGEECVYGGFGRRNYWTESGVPVKEAGSPGGGGGHDDWSAGKFTGGNADRSKIGAYYQEMLKTDTMNSLLLRNYAKFLDEVEGDMVKAEEYYGRAILASPGDGEVLALYGKLIWETQRDQDRAKLYFDQAIRSSPDDSMVMGSYAQFMWEAVEEEEDENNKEGGDGGLQGAYDPSTAMVEAF</sequence>
<dbReference type="OrthoDB" id="439046at2759"/>
<protein>
    <submittedName>
        <fullName evidence="2">Uncharacterized protein</fullName>
    </submittedName>
</protein>
<dbReference type="EMBL" id="WJXA01000011">
    <property type="protein sequence ID" value="KAF7126504.1"/>
    <property type="molecule type" value="Genomic_DNA"/>
</dbReference>
<feature type="region of interest" description="Disordered" evidence="1">
    <location>
        <begin position="238"/>
        <end position="267"/>
    </location>
</feature>
<accession>A0A834LA63</accession>
<name>A0A834LA63_RHOSS</name>
<dbReference type="SUPFAM" id="SSF48452">
    <property type="entry name" value="TPR-like"/>
    <property type="match status" value="1"/>
</dbReference>
<reference evidence="2" key="1">
    <citation type="submission" date="2019-11" db="EMBL/GenBank/DDBJ databases">
        <authorList>
            <person name="Liu Y."/>
            <person name="Hou J."/>
            <person name="Li T.-Q."/>
            <person name="Guan C.-H."/>
            <person name="Wu X."/>
            <person name="Wu H.-Z."/>
            <person name="Ling F."/>
            <person name="Zhang R."/>
            <person name="Shi X.-G."/>
            <person name="Ren J.-P."/>
            <person name="Chen E.-F."/>
            <person name="Sun J.-M."/>
        </authorList>
    </citation>
    <scope>NUCLEOTIDE SEQUENCE</scope>
    <source>
        <strain evidence="2">Adult_tree_wgs_1</strain>
        <tissue evidence="2">Leaves</tissue>
    </source>
</reference>
<gene>
    <name evidence="2" type="ORF">RHSIM_Rhsim11G0017700</name>
</gene>
<evidence type="ECO:0000313" key="3">
    <source>
        <dbReference type="Proteomes" id="UP000626092"/>
    </source>
</evidence>
<dbReference type="PANTHER" id="PTHR26312:SF123">
    <property type="entry name" value="TETRATRICOPEPTIDE REPEAT (TPR)-LIKE SUPERFAMILY PROTEIN"/>
    <property type="match status" value="1"/>
</dbReference>
<dbReference type="AlphaFoldDB" id="A0A834LA63"/>
<evidence type="ECO:0000256" key="1">
    <source>
        <dbReference type="SAM" id="MobiDB-lite"/>
    </source>
</evidence>
<organism evidence="2 3">
    <name type="scientific">Rhododendron simsii</name>
    <name type="common">Sims's rhododendron</name>
    <dbReference type="NCBI Taxonomy" id="118357"/>
    <lineage>
        <taxon>Eukaryota</taxon>
        <taxon>Viridiplantae</taxon>
        <taxon>Streptophyta</taxon>
        <taxon>Embryophyta</taxon>
        <taxon>Tracheophyta</taxon>
        <taxon>Spermatophyta</taxon>
        <taxon>Magnoliopsida</taxon>
        <taxon>eudicotyledons</taxon>
        <taxon>Gunneridae</taxon>
        <taxon>Pentapetalae</taxon>
        <taxon>asterids</taxon>
        <taxon>Ericales</taxon>
        <taxon>Ericaceae</taxon>
        <taxon>Ericoideae</taxon>
        <taxon>Rhodoreae</taxon>
        <taxon>Rhododendron</taxon>
    </lineage>
</organism>
<dbReference type="Proteomes" id="UP000626092">
    <property type="component" value="Unassembled WGS sequence"/>
</dbReference>
<proteinExistence type="predicted"/>
<keyword evidence="3" id="KW-1185">Reference proteome</keyword>
<dbReference type="PANTHER" id="PTHR26312">
    <property type="entry name" value="TETRATRICOPEPTIDE REPEAT PROTEIN 5"/>
    <property type="match status" value="1"/>
</dbReference>
<comment type="caution">
    <text evidence="2">The sequence shown here is derived from an EMBL/GenBank/DDBJ whole genome shotgun (WGS) entry which is preliminary data.</text>
</comment>
<dbReference type="Gene3D" id="1.25.40.10">
    <property type="entry name" value="Tetratricopeptide repeat domain"/>
    <property type="match status" value="1"/>
</dbReference>